<dbReference type="EMBL" id="LAZR01017285">
    <property type="protein sequence ID" value="KKM01053.1"/>
    <property type="molecule type" value="Genomic_DNA"/>
</dbReference>
<name>A0A0F9JPY8_9ZZZZ</name>
<accession>A0A0F9JPY8</accession>
<protein>
    <submittedName>
        <fullName evidence="1">Uncharacterized protein</fullName>
    </submittedName>
</protein>
<dbReference type="AlphaFoldDB" id="A0A0F9JPY8"/>
<reference evidence="1" key="1">
    <citation type="journal article" date="2015" name="Nature">
        <title>Complex archaea that bridge the gap between prokaryotes and eukaryotes.</title>
        <authorList>
            <person name="Spang A."/>
            <person name="Saw J.H."/>
            <person name="Jorgensen S.L."/>
            <person name="Zaremba-Niedzwiedzka K."/>
            <person name="Martijn J."/>
            <person name="Lind A.E."/>
            <person name="van Eijk R."/>
            <person name="Schleper C."/>
            <person name="Guy L."/>
            <person name="Ettema T.J."/>
        </authorList>
    </citation>
    <scope>NUCLEOTIDE SEQUENCE</scope>
</reference>
<sequence>MVERALDEHCHNRCWTLTAAPFLVAGFWQKRGATKASWIRKCQENEKLDWFFWPLTFPHGKLGQ</sequence>
<organism evidence="1">
    <name type="scientific">marine sediment metagenome</name>
    <dbReference type="NCBI Taxonomy" id="412755"/>
    <lineage>
        <taxon>unclassified sequences</taxon>
        <taxon>metagenomes</taxon>
        <taxon>ecological metagenomes</taxon>
    </lineage>
</organism>
<gene>
    <name evidence="1" type="ORF">LCGC14_1798260</name>
</gene>
<proteinExistence type="predicted"/>
<comment type="caution">
    <text evidence="1">The sequence shown here is derived from an EMBL/GenBank/DDBJ whole genome shotgun (WGS) entry which is preliminary data.</text>
</comment>
<evidence type="ECO:0000313" key="1">
    <source>
        <dbReference type="EMBL" id="KKM01053.1"/>
    </source>
</evidence>